<keyword evidence="2" id="KW-1185">Reference proteome</keyword>
<name>A0A8X6Y5V6_9ARAC</name>
<evidence type="ECO:0000313" key="1">
    <source>
        <dbReference type="EMBL" id="GFY64935.1"/>
    </source>
</evidence>
<gene>
    <name evidence="1" type="ORF">TNIN_225701</name>
</gene>
<sequence length="111" mass="12403">MGFVIFQLNCNVRWWIFFNCGLTSYTGRLNPHLIGVENGWIGEKATMIVGGFGNVDDCFCNLRKSAVQSSKFCMESLSTFRGELNVLVGLASINIRRLSLQYLKTCPGLSQ</sequence>
<evidence type="ECO:0000313" key="2">
    <source>
        <dbReference type="Proteomes" id="UP000886998"/>
    </source>
</evidence>
<dbReference type="EMBL" id="BMAV01015473">
    <property type="protein sequence ID" value="GFY64935.1"/>
    <property type="molecule type" value="Genomic_DNA"/>
</dbReference>
<reference evidence="1" key="1">
    <citation type="submission" date="2020-08" db="EMBL/GenBank/DDBJ databases">
        <title>Multicomponent nature underlies the extraordinary mechanical properties of spider dragline silk.</title>
        <authorList>
            <person name="Kono N."/>
            <person name="Nakamura H."/>
            <person name="Mori M."/>
            <person name="Yoshida Y."/>
            <person name="Ohtoshi R."/>
            <person name="Malay A.D."/>
            <person name="Moran D.A.P."/>
            <person name="Tomita M."/>
            <person name="Numata K."/>
            <person name="Arakawa K."/>
        </authorList>
    </citation>
    <scope>NUCLEOTIDE SEQUENCE</scope>
</reference>
<dbReference type="Proteomes" id="UP000886998">
    <property type="component" value="Unassembled WGS sequence"/>
</dbReference>
<comment type="caution">
    <text evidence="1">The sequence shown here is derived from an EMBL/GenBank/DDBJ whole genome shotgun (WGS) entry which is preliminary data.</text>
</comment>
<organism evidence="1 2">
    <name type="scientific">Trichonephila inaurata madagascariensis</name>
    <dbReference type="NCBI Taxonomy" id="2747483"/>
    <lineage>
        <taxon>Eukaryota</taxon>
        <taxon>Metazoa</taxon>
        <taxon>Ecdysozoa</taxon>
        <taxon>Arthropoda</taxon>
        <taxon>Chelicerata</taxon>
        <taxon>Arachnida</taxon>
        <taxon>Araneae</taxon>
        <taxon>Araneomorphae</taxon>
        <taxon>Entelegynae</taxon>
        <taxon>Araneoidea</taxon>
        <taxon>Nephilidae</taxon>
        <taxon>Trichonephila</taxon>
        <taxon>Trichonephila inaurata</taxon>
    </lineage>
</organism>
<protein>
    <submittedName>
        <fullName evidence="1">Uncharacterized protein</fullName>
    </submittedName>
</protein>
<proteinExistence type="predicted"/>
<dbReference type="AlphaFoldDB" id="A0A8X6Y5V6"/>
<accession>A0A8X6Y5V6</accession>